<evidence type="ECO:0000313" key="1">
    <source>
        <dbReference type="EMBL" id="AAO74046.1"/>
    </source>
</evidence>
<dbReference type="RefSeq" id="NP_817198.1">
    <property type="nucleotide sequence ID" value="NC_004677.2"/>
</dbReference>
<keyword evidence="1" id="KW-0150">Chloroplast</keyword>
<sequence>MSDRYFDCTMDCLEHMIFERTLEFFEELAIKMKKKKEFIGVIIWYRINLDRSKILICLLWSNVPIHRSR</sequence>
<name>Q85X20_PINKO</name>
<accession>Q85X20</accession>
<dbReference type="AlphaFoldDB" id="Q85X20"/>
<proteinExistence type="predicted"/>
<dbReference type="EMBL" id="AY228468">
    <property type="protein sequence ID" value="AAO74046.1"/>
    <property type="molecule type" value="Genomic_DNA"/>
</dbReference>
<keyword evidence="1" id="KW-0934">Plastid</keyword>
<protein>
    <submittedName>
        <fullName evidence="1">ORF69c</fullName>
    </submittedName>
</protein>
<geneLocation type="chloroplast" evidence="1"/>
<dbReference type="GeneID" id="1450736"/>
<reference evidence="1" key="1">
    <citation type="submission" date="2007-04" db="EMBL/GenBank/DDBJ databases">
        <authorList>
            <person name="Noh E.W."/>
            <person name="Lee J.S."/>
            <person name="Choi Y.I."/>
            <person name="Han M.S."/>
            <person name="Yi Y.S."/>
            <person name="Han S.U."/>
        </authorList>
    </citation>
    <scope>NUCLEOTIDE SEQUENCE</scope>
</reference>
<organism evidence="1">
    <name type="scientific">Pinus koraiensis</name>
    <name type="common">Korean pine</name>
    <dbReference type="NCBI Taxonomy" id="88728"/>
    <lineage>
        <taxon>Eukaryota</taxon>
        <taxon>Viridiplantae</taxon>
        <taxon>Streptophyta</taxon>
        <taxon>Embryophyta</taxon>
        <taxon>Tracheophyta</taxon>
        <taxon>Spermatophyta</taxon>
        <taxon>Pinopsida</taxon>
        <taxon>Pinidae</taxon>
        <taxon>Conifers I</taxon>
        <taxon>Pinales</taxon>
        <taxon>Pinaceae</taxon>
        <taxon>Pinus</taxon>
        <taxon>Pinus subgen. Strobus</taxon>
    </lineage>
</organism>